<comment type="similarity">
    <text evidence="2">Belongs to the fatty acid desaturase type 2 family.</text>
</comment>
<dbReference type="InterPro" id="IPR005804">
    <property type="entry name" value="FA_desaturase_dom"/>
</dbReference>
<evidence type="ECO:0000313" key="13">
    <source>
        <dbReference type="Proteomes" id="UP000019141"/>
    </source>
</evidence>
<organism evidence="12 13">
    <name type="scientific">Entotheonella factor</name>
    <dbReference type="NCBI Taxonomy" id="1429438"/>
    <lineage>
        <taxon>Bacteria</taxon>
        <taxon>Pseudomonadati</taxon>
        <taxon>Nitrospinota/Tectimicrobiota group</taxon>
        <taxon>Candidatus Tectimicrobiota</taxon>
        <taxon>Candidatus Entotheonellia</taxon>
        <taxon>Candidatus Entotheonellales</taxon>
        <taxon>Candidatus Entotheonellaceae</taxon>
        <taxon>Candidatus Entotheonella</taxon>
    </lineage>
</organism>
<evidence type="ECO:0000256" key="4">
    <source>
        <dbReference type="ARBA" id="ARBA00022832"/>
    </source>
</evidence>
<evidence type="ECO:0000256" key="7">
    <source>
        <dbReference type="ARBA" id="ARBA00023004"/>
    </source>
</evidence>
<dbReference type="PRINTS" id="PR00075">
    <property type="entry name" value="FACDDSATRASE"/>
</dbReference>
<dbReference type="Pfam" id="PF00487">
    <property type="entry name" value="FA_desaturase"/>
    <property type="match status" value="1"/>
</dbReference>
<dbReference type="GO" id="GO:0016717">
    <property type="term" value="F:oxidoreductase activity, acting on paired donors, with oxidation of a pair of donors resulting in the reduction of molecular oxygen to two molecules of water"/>
    <property type="evidence" value="ECO:0007669"/>
    <property type="project" value="InterPro"/>
</dbReference>
<keyword evidence="5 10" id="KW-1133">Transmembrane helix</keyword>
<dbReference type="PANTHER" id="PTHR11351:SF3">
    <property type="entry name" value="BLL4393 PROTEIN"/>
    <property type="match status" value="1"/>
</dbReference>
<dbReference type="HOGENOM" id="CLU_027359_1_1_7"/>
<sequence length="312" mass="34986">MDERRLAARRFEQRLAMGTVLVPLLGVVTVCVLAWSWGVSALDLSLCGGMFALSSLGVTTGFHRLFTHGSFKARRGLQAVLAVAGSMSAQGPLLFWAAAHRRHHQYSDQAEDPHSPRTDGVGLRAYGRGLWHAHVGWMFRHQHDDWGRYVPDLLRDRMLFDLSQTYFVWVGLGILLPGGLGGLFSGTWQGALSGALWGGLVRIFLVHHTTWSVNSICHMLGQRPYATHDHSTNHWLCALLTFGEGWHNNHHAFPTSARHGLAWWEMDITYWLIRMLQAIGLVWDVKCPDAKARAAKRQRALGASRILMGRRT</sequence>
<accession>W4LGK3</accession>
<feature type="transmembrane region" description="Helical" evidence="10">
    <location>
        <begin position="79"/>
        <end position="99"/>
    </location>
</feature>
<comment type="subcellular location">
    <subcellularLocation>
        <location evidence="1">Membrane</location>
        <topology evidence="1">Multi-pass membrane protein</topology>
    </subcellularLocation>
</comment>
<keyword evidence="9 10" id="KW-0472">Membrane</keyword>
<evidence type="ECO:0000313" key="12">
    <source>
        <dbReference type="EMBL" id="ETW96820.1"/>
    </source>
</evidence>
<evidence type="ECO:0000256" key="3">
    <source>
        <dbReference type="ARBA" id="ARBA00022692"/>
    </source>
</evidence>
<evidence type="ECO:0000256" key="1">
    <source>
        <dbReference type="ARBA" id="ARBA00004141"/>
    </source>
</evidence>
<keyword evidence="4" id="KW-0276">Fatty acid metabolism</keyword>
<comment type="caution">
    <text evidence="12">The sequence shown here is derived from an EMBL/GenBank/DDBJ whole genome shotgun (WGS) entry which is preliminary data.</text>
</comment>
<dbReference type="EMBL" id="AZHW01000739">
    <property type="protein sequence ID" value="ETW96820.1"/>
    <property type="molecule type" value="Genomic_DNA"/>
</dbReference>
<feature type="transmembrane region" description="Helical" evidence="10">
    <location>
        <begin position="15"/>
        <end position="37"/>
    </location>
</feature>
<keyword evidence="3 10" id="KW-0812">Transmembrane</keyword>
<evidence type="ECO:0000256" key="10">
    <source>
        <dbReference type="SAM" id="Phobius"/>
    </source>
</evidence>
<proteinExistence type="inferred from homology"/>
<protein>
    <recommendedName>
        <fullName evidence="11">Fatty acid desaturase domain-containing protein</fullName>
    </recommendedName>
</protein>
<reference evidence="12 13" key="1">
    <citation type="journal article" date="2014" name="Nature">
        <title>An environmental bacterial taxon with a large and distinct metabolic repertoire.</title>
        <authorList>
            <person name="Wilson M.C."/>
            <person name="Mori T."/>
            <person name="Ruckert C."/>
            <person name="Uria A.R."/>
            <person name="Helf M.J."/>
            <person name="Takada K."/>
            <person name="Gernert C."/>
            <person name="Steffens U.A."/>
            <person name="Heycke N."/>
            <person name="Schmitt S."/>
            <person name="Rinke C."/>
            <person name="Helfrich E.J."/>
            <person name="Brachmann A.O."/>
            <person name="Gurgui C."/>
            <person name="Wakimoto T."/>
            <person name="Kracht M."/>
            <person name="Crusemann M."/>
            <person name="Hentschel U."/>
            <person name="Abe I."/>
            <person name="Matsunaga S."/>
            <person name="Kalinowski J."/>
            <person name="Takeyama H."/>
            <person name="Piel J."/>
        </authorList>
    </citation>
    <scope>NUCLEOTIDE SEQUENCE [LARGE SCALE GENOMIC DNA]</scope>
    <source>
        <strain evidence="13">TSY1</strain>
    </source>
</reference>
<gene>
    <name evidence="12" type="ORF">ETSY1_25070</name>
</gene>
<dbReference type="GO" id="GO:0016020">
    <property type="term" value="C:membrane"/>
    <property type="evidence" value="ECO:0007669"/>
    <property type="project" value="UniProtKB-SubCell"/>
</dbReference>
<evidence type="ECO:0000256" key="6">
    <source>
        <dbReference type="ARBA" id="ARBA00023002"/>
    </source>
</evidence>
<dbReference type="CDD" id="cd03505">
    <property type="entry name" value="Delta9-FADS-like"/>
    <property type="match status" value="1"/>
</dbReference>
<evidence type="ECO:0000259" key="11">
    <source>
        <dbReference type="Pfam" id="PF00487"/>
    </source>
</evidence>
<keyword evidence="6" id="KW-0560">Oxidoreductase</keyword>
<dbReference type="AlphaFoldDB" id="W4LGK3"/>
<keyword evidence="8" id="KW-0443">Lipid metabolism</keyword>
<feature type="transmembrane region" description="Helical" evidence="10">
    <location>
        <begin position="49"/>
        <end position="67"/>
    </location>
</feature>
<name>W4LGK3_ENTF1</name>
<dbReference type="PATRIC" id="fig|1429438.4.peg.4796"/>
<dbReference type="GO" id="GO:0006631">
    <property type="term" value="P:fatty acid metabolic process"/>
    <property type="evidence" value="ECO:0007669"/>
    <property type="project" value="UniProtKB-KW"/>
</dbReference>
<evidence type="ECO:0000256" key="5">
    <source>
        <dbReference type="ARBA" id="ARBA00022989"/>
    </source>
</evidence>
<evidence type="ECO:0000256" key="2">
    <source>
        <dbReference type="ARBA" id="ARBA00008749"/>
    </source>
</evidence>
<keyword evidence="7" id="KW-0408">Iron</keyword>
<dbReference type="PANTHER" id="PTHR11351">
    <property type="entry name" value="ACYL-COA DESATURASE"/>
    <property type="match status" value="1"/>
</dbReference>
<dbReference type="InterPro" id="IPR015876">
    <property type="entry name" value="Acyl-CoA_DS"/>
</dbReference>
<feature type="transmembrane region" description="Helical" evidence="10">
    <location>
        <begin position="166"/>
        <end position="184"/>
    </location>
</feature>
<keyword evidence="13" id="KW-1185">Reference proteome</keyword>
<evidence type="ECO:0000256" key="8">
    <source>
        <dbReference type="ARBA" id="ARBA00023098"/>
    </source>
</evidence>
<dbReference type="Proteomes" id="UP000019141">
    <property type="component" value="Unassembled WGS sequence"/>
</dbReference>
<evidence type="ECO:0000256" key="9">
    <source>
        <dbReference type="ARBA" id="ARBA00023136"/>
    </source>
</evidence>
<feature type="domain" description="Fatty acid desaturase" evidence="11">
    <location>
        <begin position="52"/>
        <end position="274"/>
    </location>
</feature>